<dbReference type="PANTHER" id="PTHR10578:SF143">
    <property type="entry name" value="FMN-DEPENDENT ALPHA-HYDROXY ACID DEHYDROGENASE PB1A11.03"/>
    <property type="match status" value="1"/>
</dbReference>
<dbReference type="PANTHER" id="PTHR10578">
    <property type="entry name" value="S -2-HYDROXY-ACID OXIDASE-RELATED"/>
    <property type="match status" value="1"/>
</dbReference>
<evidence type="ECO:0000313" key="8">
    <source>
        <dbReference type="Proteomes" id="UP000466535"/>
    </source>
</evidence>
<comment type="caution">
    <text evidence="7">The sequence shown here is derived from an EMBL/GenBank/DDBJ whole genome shotgun (WGS) entry which is preliminary data.</text>
</comment>
<evidence type="ECO:0000313" key="7">
    <source>
        <dbReference type="EMBL" id="MXR52785.1"/>
    </source>
</evidence>
<dbReference type="OrthoDB" id="56968at2157"/>
<organism evidence="7 8">
    <name type="scientific">Halovenus carboxidivorans</name>
    <dbReference type="NCBI Taxonomy" id="2692199"/>
    <lineage>
        <taxon>Archaea</taxon>
        <taxon>Methanobacteriati</taxon>
        <taxon>Methanobacteriota</taxon>
        <taxon>Stenosarchaea group</taxon>
        <taxon>Halobacteria</taxon>
        <taxon>Halobacteriales</taxon>
        <taxon>Haloarculaceae</taxon>
        <taxon>Halovenus</taxon>
    </lineage>
</organism>
<dbReference type="InterPro" id="IPR037396">
    <property type="entry name" value="FMN_HAD"/>
</dbReference>
<comment type="similarity">
    <text evidence="5">Belongs to the FMN-dependent alpha-hydroxy acid dehydrogenase family.</text>
</comment>
<sequence>MRFGDQVLNRIYRKGMLEDETPDLPVSYEDLRERAHEEMSEEAKAYIHGGAGSETTFRREQDFSDWRIIPRMLQGVEERDLSTEFMGQEIEFPLAITPLGIQNLAHEEGELATARAAREMDVPFVLSSLSSTPMEDVAEELGDTPKYFQFYWSSDEDIARSFLNRAEDAGYDGIVLTVDAPILGWRERLIERGYYPFLNGDGVANYFSDPEFRSQLENPPEEDTEAAVQHFLDIFGDSSLTWDDLSFVFENTDLPVHIKGVLHPEDAVRAVDAGAEGIGVSTHGGRQVDGSITAIEALPAIADRVGDETTITFDSGLRRGSDLFRALAVGADVGLLGRPFIYGLAVGGQDGVEHVLENILADFDLTMGLAGRDSVSDIDRSAVTHEREL</sequence>
<dbReference type="AlphaFoldDB" id="A0A6B0T3Z0"/>
<gene>
    <name evidence="7" type="ORF">GRX03_14370</name>
</gene>
<dbReference type="Gene3D" id="3.20.20.70">
    <property type="entry name" value="Aldolase class I"/>
    <property type="match status" value="1"/>
</dbReference>
<evidence type="ECO:0000256" key="4">
    <source>
        <dbReference type="ARBA" id="ARBA00023002"/>
    </source>
</evidence>
<protein>
    <submittedName>
        <fullName evidence="7">Alpha-hydroxy-acid oxidizing protein</fullName>
    </submittedName>
</protein>
<dbReference type="GO" id="GO:0016614">
    <property type="term" value="F:oxidoreductase activity, acting on CH-OH group of donors"/>
    <property type="evidence" value="ECO:0007669"/>
    <property type="project" value="UniProtKB-ARBA"/>
</dbReference>
<keyword evidence="8" id="KW-1185">Reference proteome</keyword>
<accession>A0A6B0T3Z0</accession>
<dbReference type="Proteomes" id="UP000466535">
    <property type="component" value="Unassembled WGS sequence"/>
</dbReference>
<dbReference type="PIRSF" id="PIRSF000138">
    <property type="entry name" value="Al-hdrx_acd_dh"/>
    <property type="match status" value="1"/>
</dbReference>
<comment type="cofactor">
    <cofactor evidence="1">
        <name>FMN</name>
        <dbReference type="ChEBI" id="CHEBI:58210"/>
    </cofactor>
</comment>
<evidence type="ECO:0000256" key="3">
    <source>
        <dbReference type="ARBA" id="ARBA00022643"/>
    </source>
</evidence>
<keyword evidence="2" id="KW-0285">Flavoprotein</keyword>
<evidence type="ECO:0000256" key="2">
    <source>
        <dbReference type="ARBA" id="ARBA00022630"/>
    </source>
</evidence>
<dbReference type="RefSeq" id="WP_159764922.1">
    <property type="nucleotide sequence ID" value="NZ_WUUT01000006.1"/>
</dbReference>
<dbReference type="InterPro" id="IPR013785">
    <property type="entry name" value="Aldolase_TIM"/>
</dbReference>
<dbReference type="InterPro" id="IPR012133">
    <property type="entry name" value="Alpha-hydoxy_acid_DH_FMN"/>
</dbReference>
<name>A0A6B0T3Z0_9EURY</name>
<keyword evidence="4" id="KW-0560">Oxidoreductase</keyword>
<dbReference type="EMBL" id="WUUT01000006">
    <property type="protein sequence ID" value="MXR52785.1"/>
    <property type="molecule type" value="Genomic_DNA"/>
</dbReference>
<evidence type="ECO:0000256" key="1">
    <source>
        <dbReference type="ARBA" id="ARBA00001917"/>
    </source>
</evidence>
<dbReference type="Pfam" id="PF01070">
    <property type="entry name" value="FMN_dh"/>
    <property type="match status" value="1"/>
</dbReference>
<proteinExistence type="inferred from homology"/>
<feature type="domain" description="FMN hydroxy acid dehydrogenase" evidence="6">
    <location>
        <begin position="20"/>
        <end position="388"/>
    </location>
</feature>
<dbReference type="PROSITE" id="PS51349">
    <property type="entry name" value="FMN_HYDROXY_ACID_DH_2"/>
    <property type="match status" value="1"/>
</dbReference>
<reference evidence="7 8" key="1">
    <citation type="submission" date="2019-12" db="EMBL/GenBank/DDBJ databases">
        <title>Isolation and characterization of three novel carbon monoxide-oxidizing members of Halobacteria from salione crusts and soils.</title>
        <authorList>
            <person name="Myers M.R."/>
            <person name="King G.M."/>
        </authorList>
    </citation>
    <scope>NUCLEOTIDE SEQUENCE [LARGE SCALE GENOMIC DNA]</scope>
    <source>
        <strain evidence="7 8">WSH3</strain>
    </source>
</reference>
<evidence type="ECO:0000259" key="6">
    <source>
        <dbReference type="PROSITE" id="PS51349"/>
    </source>
</evidence>
<dbReference type="GO" id="GO:0010181">
    <property type="term" value="F:FMN binding"/>
    <property type="evidence" value="ECO:0007669"/>
    <property type="project" value="InterPro"/>
</dbReference>
<dbReference type="InterPro" id="IPR000262">
    <property type="entry name" value="FMN-dep_DH"/>
</dbReference>
<dbReference type="SUPFAM" id="SSF51395">
    <property type="entry name" value="FMN-linked oxidoreductases"/>
    <property type="match status" value="1"/>
</dbReference>
<keyword evidence="3" id="KW-0288">FMN</keyword>
<evidence type="ECO:0000256" key="5">
    <source>
        <dbReference type="ARBA" id="ARBA00024042"/>
    </source>
</evidence>
<dbReference type="FunFam" id="3.20.20.70:FF:000029">
    <property type="entry name" value="L-lactate dehydrogenase"/>
    <property type="match status" value="1"/>
</dbReference>